<dbReference type="Pfam" id="PF00702">
    <property type="entry name" value="Hydrolase"/>
    <property type="match status" value="1"/>
</dbReference>
<dbReference type="PANTHER" id="PTHR46191:SF2">
    <property type="entry name" value="HALOACID DEHALOGENASE-LIKE HYDROLASE DOMAIN-CONTAINING PROTEIN 3"/>
    <property type="match status" value="1"/>
</dbReference>
<dbReference type="SUPFAM" id="SSF56784">
    <property type="entry name" value="HAD-like"/>
    <property type="match status" value="1"/>
</dbReference>
<dbReference type="InterPro" id="IPR023214">
    <property type="entry name" value="HAD_sf"/>
</dbReference>
<evidence type="ECO:0000313" key="2">
    <source>
        <dbReference type="Proteomes" id="UP001303046"/>
    </source>
</evidence>
<sequence>MVVLCAVGSMPISPSSFCFSCLSFCGSSFSVRVFGKKIVRFSFAGSFDITNMCRHSSVLRPLRKASSTFAKRSSRAVQVVSFDATDTMIANGEPFNDVYSRVAFDHGVNVHPAVIASAFPKYMSSLSASYPCFGFNTIGPFEWWKRIVVGCLQEGSSVQVDREKGEKIAQRLFDFYATARAWRITDPKLRSVLNQLRQNGVGVVVVSNSDARLRTILEDFNLYSLFDVVVASGEVGVEKPSPQIFEMVLNHYHLSDASQLLHIGDNLKKDYLAARDFGANALLFDPHSTNQDLSDAEKISSFSELKVE</sequence>
<dbReference type="NCBIfam" id="TIGR02252">
    <property type="entry name" value="DREG-2"/>
    <property type="match status" value="1"/>
</dbReference>
<keyword evidence="2" id="KW-1185">Reference proteome</keyword>
<dbReference type="NCBIfam" id="TIGR01509">
    <property type="entry name" value="HAD-SF-IA-v3"/>
    <property type="match status" value="1"/>
</dbReference>
<dbReference type="Gene3D" id="3.40.50.1000">
    <property type="entry name" value="HAD superfamily/HAD-like"/>
    <property type="match status" value="1"/>
</dbReference>
<gene>
    <name evidence="1" type="primary">Necator_chrIII.g10221</name>
    <name evidence="1" type="ORF">RB195_009456</name>
</gene>
<dbReference type="SFLD" id="SFLDS00003">
    <property type="entry name" value="Haloacid_Dehalogenase"/>
    <property type="match status" value="1"/>
</dbReference>
<protein>
    <recommendedName>
        <fullName evidence="3">HAD hydrolase, REG-2-like, family IA</fullName>
    </recommendedName>
</protein>
<evidence type="ECO:0008006" key="3">
    <source>
        <dbReference type="Google" id="ProtNLM"/>
    </source>
</evidence>
<accession>A0ABR1CTD1</accession>
<dbReference type="InterPro" id="IPR011949">
    <property type="entry name" value="HAD-SF_hydro_IA_REG-2-like"/>
</dbReference>
<dbReference type="InterPro" id="IPR051828">
    <property type="entry name" value="HAD-like_hydrolase_domain"/>
</dbReference>
<dbReference type="PANTHER" id="PTHR46191">
    <property type="match status" value="1"/>
</dbReference>
<dbReference type="InterPro" id="IPR044924">
    <property type="entry name" value="HAD-SF_hydro_IA_REG-2-like_cap"/>
</dbReference>
<dbReference type="InterPro" id="IPR006439">
    <property type="entry name" value="HAD-SF_hydro_IA"/>
</dbReference>
<dbReference type="NCBIfam" id="TIGR01549">
    <property type="entry name" value="HAD-SF-IA-v1"/>
    <property type="match status" value="1"/>
</dbReference>
<proteinExistence type="predicted"/>
<dbReference type="EMBL" id="JAVFWL010000003">
    <property type="protein sequence ID" value="KAK6741599.1"/>
    <property type="molecule type" value="Genomic_DNA"/>
</dbReference>
<comment type="caution">
    <text evidence="1">The sequence shown here is derived from an EMBL/GenBank/DDBJ whole genome shotgun (WGS) entry which is preliminary data.</text>
</comment>
<evidence type="ECO:0000313" key="1">
    <source>
        <dbReference type="EMBL" id="KAK6741599.1"/>
    </source>
</evidence>
<organism evidence="1 2">
    <name type="scientific">Necator americanus</name>
    <name type="common">Human hookworm</name>
    <dbReference type="NCBI Taxonomy" id="51031"/>
    <lineage>
        <taxon>Eukaryota</taxon>
        <taxon>Metazoa</taxon>
        <taxon>Ecdysozoa</taxon>
        <taxon>Nematoda</taxon>
        <taxon>Chromadorea</taxon>
        <taxon>Rhabditida</taxon>
        <taxon>Rhabditina</taxon>
        <taxon>Rhabditomorpha</taxon>
        <taxon>Strongyloidea</taxon>
        <taxon>Ancylostomatidae</taxon>
        <taxon>Bunostominae</taxon>
        <taxon>Necator</taxon>
    </lineage>
</organism>
<dbReference type="InterPro" id="IPR036412">
    <property type="entry name" value="HAD-like_sf"/>
</dbReference>
<name>A0ABR1CTD1_NECAM</name>
<dbReference type="SFLD" id="SFLDG01129">
    <property type="entry name" value="C1.5:_HAD__Beta-PGM__Phosphata"/>
    <property type="match status" value="1"/>
</dbReference>
<dbReference type="Gene3D" id="1.10.150.720">
    <property type="entry name" value="Haloacid dehalogenase-like hydrolase"/>
    <property type="match status" value="1"/>
</dbReference>
<dbReference type="Proteomes" id="UP001303046">
    <property type="component" value="Unassembled WGS sequence"/>
</dbReference>
<reference evidence="1 2" key="1">
    <citation type="submission" date="2023-08" db="EMBL/GenBank/DDBJ databases">
        <title>A Necator americanus chromosomal reference genome.</title>
        <authorList>
            <person name="Ilik V."/>
            <person name="Petrzelkova K.J."/>
            <person name="Pardy F."/>
            <person name="Fuh T."/>
            <person name="Niatou-Singa F.S."/>
            <person name="Gouil Q."/>
            <person name="Baker L."/>
            <person name="Ritchie M.E."/>
            <person name="Jex A.R."/>
            <person name="Gazzola D."/>
            <person name="Li H."/>
            <person name="Toshio Fujiwara R."/>
            <person name="Zhan B."/>
            <person name="Aroian R.V."/>
            <person name="Pafco B."/>
            <person name="Schwarz E.M."/>
        </authorList>
    </citation>
    <scope>NUCLEOTIDE SEQUENCE [LARGE SCALE GENOMIC DNA]</scope>
    <source>
        <strain evidence="1 2">Aroian</strain>
        <tissue evidence="1">Whole animal</tissue>
    </source>
</reference>